<sequence length="405" mass="44554">MAEDKIRFGAFIAPFHPLNENPTLALERDLDLVVHMDKLGFDEAWIGEHHSAGYELIASPELFIATVAERTRHIRLGTGVSSLPYHHPLMLADRINQLDHITRGRVMFGVGPGALPSDAFMMGIPVSRQRDRMDEALDVLVPLLRGEQVTKKTDWFELNKARLQMLPYSRPSVEISVASQVSPSGATAAGRHGLGLLSIGATQTGGFNALTSNWAIAEQQAAESGTKVDRSQWRLVGPMHVAATREEARAQVREGLDKWLYYFREVAALPLAPTDGSDPVDAIVDSGMAVVGTPEDAVKQIERLREQSGGFGAFLLLDTNWAEWENKKKSYEMIARYVMPEVNGMNANRQSSIEWAATNRPRFIGEAQAAVGARLAEHIQKKGTENIRPEILAAMGIDKKAEAAE</sequence>
<evidence type="ECO:0000256" key="3">
    <source>
        <dbReference type="ARBA" id="ARBA00023002"/>
    </source>
</evidence>
<evidence type="ECO:0000256" key="1">
    <source>
        <dbReference type="ARBA" id="ARBA00010426"/>
    </source>
</evidence>
<dbReference type="InterPro" id="IPR050766">
    <property type="entry name" value="Bact_Lucif_Oxidored"/>
</dbReference>
<keyword evidence="3 6" id="KW-0560">Oxidoreductase</keyword>
<dbReference type="EC" id="1.14.13.107" evidence="6"/>
<dbReference type="RefSeq" id="WP_088333791.1">
    <property type="nucleotide sequence ID" value="NZ_NBBJ01000003.1"/>
</dbReference>
<dbReference type="Gene3D" id="3.20.20.30">
    <property type="entry name" value="Luciferase-like domain"/>
    <property type="match status" value="1"/>
</dbReference>
<dbReference type="PANTHER" id="PTHR30137:SF16">
    <property type="entry name" value="BLL0895 PROTEIN"/>
    <property type="match status" value="1"/>
</dbReference>
<dbReference type="AlphaFoldDB" id="A0A245ZIU7"/>
<evidence type="ECO:0000256" key="4">
    <source>
        <dbReference type="ARBA" id="ARBA00023033"/>
    </source>
</evidence>
<name>A0A245ZIU7_9SPHN</name>
<organism evidence="6 7">
    <name type="scientific">Sphingomonas mucosissima</name>
    <dbReference type="NCBI Taxonomy" id="370959"/>
    <lineage>
        <taxon>Bacteria</taxon>
        <taxon>Pseudomonadati</taxon>
        <taxon>Pseudomonadota</taxon>
        <taxon>Alphaproteobacteria</taxon>
        <taxon>Sphingomonadales</taxon>
        <taxon>Sphingomonadaceae</taxon>
        <taxon>Sphingomonas</taxon>
    </lineage>
</organism>
<dbReference type="GO" id="GO:0005829">
    <property type="term" value="C:cytosol"/>
    <property type="evidence" value="ECO:0007669"/>
    <property type="project" value="TreeGrafter"/>
</dbReference>
<keyword evidence="4 6" id="KW-0503">Monooxygenase</keyword>
<keyword evidence="2" id="KW-0285">Flavoprotein</keyword>
<gene>
    <name evidence="6" type="primary">limB_2</name>
    <name evidence="6" type="ORF">SPMU_20750</name>
</gene>
<reference evidence="6 7" key="1">
    <citation type="submission" date="2017-03" db="EMBL/GenBank/DDBJ databases">
        <title>Genome sequence of Sphingomonas mucosissima DSM 17494.</title>
        <authorList>
            <person name="Poehlein A."/>
            <person name="Wuebbeler J.H."/>
            <person name="Steinbuechel A."/>
            <person name="Daniel R."/>
        </authorList>
    </citation>
    <scope>NUCLEOTIDE SEQUENCE [LARGE SCALE GENOMIC DNA]</scope>
    <source>
        <strain evidence="6 7">DSM 17494</strain>
    </source>
</reference>
<proteinExistence type="inferred from homology"/>
<protein>
    <submittedName>
        <fullName evidence="6">Limonene 1,2-monooxygenase</fullName>
        <ecNumber evidence="6">1.14.13.107</ecNumber>
    </submittedName>
</protein>
<dbReference type="GO" id="GO:0052601">
    <property type="term" value="F:limonene 1,2-monooxygenase [NAD(P)H) activity"/>
    <property type="evidence" value="ECO:0007669"/>
    <property type="project" value="UniProtKB-EC"/>
</dbReference>
<dbReference type="SUPFAM" id="SSF51679">
    <property type="entry name" value="Bacterial luciferase-like"/>
    <property type="match status" value="1"/>
</dbReference>
<dbReference type="InterPro" id="IPR036661">
    <property type="entry name" value="Luciferase-like_sf"/>
</dbReference>
<evidence type="ECO:0000313" key="7">
    <source>
        <dbReference type="Proteomes" id="UP000197783"/>
    </source>
</evidence>
<dbReference type="PANTHER" id="PTHR30137">
    <property type="entry name" value="LUCIFERASE-LIKE MONOOXYGENASE"/>
    <property type="match status" value="1"/>
</dbReference>
<dbReference type="Proteomes" id="UP000197783">
    <property type="component" value="Unassembled WGS sequence"/>
</dbReference>
<evidence type="ECO:0000256" key="2">
    <source>
        <dbReference type="ARBA" id="ARBA00022630"/>
    </source>
</evidence>
<dbReference type="InterPro" id="IPR011251">
    <property type="entry name" value="Luciferase-like_dom"/>
</dbReference>
<evidence type="ECO:0000259" key="5">
    <source>
        <dbReference type="Pfam" id="PF00296"/>
    </source>
</evidence>
<evidence type="ECO:0000313" key="6">
    <source>
        <dbReference type="EMBL" id="OWK29655.1"/>
    </source>
</evidence>
<accession>A0A245ZIU7</accession>
<feature type="domain" description="Luciferase-like" evidence="5">
    <location>
        <begin position="7"/>
        <end position="306"/>
    </location>
</feature>
<dbReference type="EMBL" id="NBBJ01000003">
    <property type="protein sequence ID" value="OWK29655.1"/>
    <property type="molecule type" value="Genomic_DNA"/>
</dbReference>
<keyword evidence="7" id="KW-1185">Reference proteome</keyword>
<dbReference type="Pfam" id="PF00296">
    <property type="entry name" value="Bac_luciferase"/>
    <property type="match status" value="1"/>
</dbReference>
<dbReference type="OrthoDB" id="7239898at2"/>
<comment type="similarity">
    <text evidence="1">Belongs to the bacterial luciferase oxidoreductase family.</text>
</comment>
<comment type="caution">
    <text evidence="6">The sequence shown here is derived from an EMBL/GenBank/DDBJ whole genome shotgun (WGS) entry which is preliminary data.</text>
</comment>